<comment type="caution">
    <text evidence="2">The sequence shown here is derived from an EMBL/GenBank/DDBJ whole genome shotgun (WGS) entry which is preliminary data.</text>
</comment>
<gene>
    <name evidence="2" type="ORF">E2C01_093969</name>
</gene>
<evidence type="ECO:0000313" key="2">
    <source>
        <dbReference type="EMBL" id="MPC98595.1"/>
    </source>
</evidence>
<feature type="compositionally biased region" description="Low complexity" evidence="1">
    <location>
        <begin position="11"/>
        <end position="26"/>
    </location>
</feature>
<evidence type="ECO:0000313" key="3">
    <source>
        <dbReference type="Proteomes" id="UP000324222"/>
    </source>
</evidence>
<proteinExistence type="predicted"/>
<organism evidence="2 3">
    <name type="scientific">Portunus trituberculatus</name>
    <name type="common">Swimming crab</name>
    <name type="synonym">Neptunus trituberculatus</name>
    <dbReference type="NCBI Taxonomy" id="210409"/>
    <lineage>
        <taxon>Eukaryota</taxon>
        <taxon>Metazoa</taxon>
        <taxon>Ecdysozoa</taxon>
        <taxon>Arthropoda</taxon>
        <taxon>Crustacea</taxon>
        <taxon>Multicrustacea</taxon>
        <taxon>Malacostraca</taxon>
        <taxon>Eumalacostraca</taxon>
        <taxon>Eucarida</taxon>
        <taxon>Decapoda</taxon>
        <taxon>Pleocyemata</taxon>
        <taxon>Brachyura</taxon>
        <taxon>Eubrachyura</taxon>
        <taxon>Portunoidea</taxon>
        <taxon>Portunidae</taxon>
        <taxon>Portuninae</taxon>
        <taxon>Portunus</taxon>
    </lineage>
</organism>
<keyword evidence="3" id="KW-1185">Reference proteome</keyword>
<name>A0A5B7JVP4_PORTR</name>
<sequence length="81" mass="9229">MTCRDSRLSRTPFPNTIPTISSTTTTPRVMPSLLHHLHHQHRALHDLPRGQHPSTCRQWPVNQGVRVGAVMADEIAWEEET</sequence>
<feature type="region of interest" description="Disordered" evidence="1">
    <location>
        <begin position="1"/>
        <end position="26"/>
    </location>
</feature>
<accession>A0A5B7JVP4</accession>
<protein>
    <submittedName>
        <fullName evidence="2">Uncharacterized protein</fullName>
    </submittedName>
</protein>
<dbReference type="AlphaFoldDB" id="A0A5B7JVP4"/>
<reference evidence="2 3" key="1">
    <citation type="submission" date="2019-05" db="EMBL/GenBank/DDBJ databases">
        <title>Another draft genome of Portunus trituberculatus and its Hox gene families provides insights of decapod evolution.</title>
        <authorList>
            <person name="Jeong J.-H."/>
            <person name="Song I."/>
            <person name="Kim S."/>
            <person name="Choi T."/>
            <person name="Kim D."/>
            <person name="Ryu S."/>
            <person name="Kim W."/>
        </authorList>
    </citation>
    <scope>NUCLEOTIDE SEQUENCE [LARGE SCALE GENOMIC DNA]</scope>
    <source>
        <tissue evidence="2">Muscle</tissue>
    </source>
</reference>
<evidence type="ECO:0000256" key="1">
    <source>
        <dbReference type="SAM" id="MobiDB-lite"/>
    </source>
</evidence>
<dbReference type="EMBL" id="VSRR010114752">
    <property type="protein sequence ID" value="MPC98595.1"/>
    <property type="molecule type" value="Genomic_DNA"/>
</dbReference>
<dbReference type="Proteomes" id="UP000324222">
    <property type="component" value="Unassembled WGS sequence"/>
</dbReference>